<comment type="caution">
    <text evidence="1">The sequence shown here is derived from an EMBL/GenBank/DDBJ whole genome shotgun (WGS) entry which is preliminary data.</text>
</comment>
<organism evidence="1 2">
    <name type="scientific">Pneumocystis oryctolagi</name>
    <dbReference type="NCBI Taxonomy" id="42067"/>
    <lineage>
        <taxon>Eukaryota</taxon>
        <taxon>Fungi</taxon>
        <taxon>Dikarya</taxon>
        <taxon>Ascomycota</taxon>
        <taxon>Taphrinomycotina</taxon>
        <taxon>Pneumocystomycetes</taxon>
        <taxon>Pneumocystaceae</taxon>
        <taxon>Pneumocystis</taxon>
    </lineage>
</organism>
<name>A0ACB7CG87_9ASCO</name>
<sequence>MSNDPSVPWILYLAVQYASAPSLHTLSNLILKFPNIFSKRIILDILNFVPECTEPEEYLSFIFDGKYEGEDNIDGSQISKIQNIDDVTLSQKLKKLNIRQNNVEENICVNDEELYVWFVSRALKIEEETGLISFSRQLTLTSQYPIPPKIQEWGRGIVTTLESVINRQYNNPSLKFNIPTLRQFEALDHKEAINILLQHLGDEEILEEMNSNIILYLSYCQKISTENVWNSLWSWLLNFSVKQKNLNLIKSISSSNIIDSKEYENFSKYAMASCYCCKNVEKENINSMKMILQNLKQNLNIKTKNNEYIGNIKIFSLDIFTPENMQNYLELITPNIYSLNLLEIMVKTISIIDSQKEMRKITLSEAIYYRSQDHNLQKSLLHEMIPQNPELLNKFSDSDWIKLRNDIEWLHSISLIYKNIPKIEYESFLLYNMLKATKFDLVKNIYIKTSKKDLPLKHEIVEKICIEVFLNFFDNSPNGNITKGNMKNAYNLLQLIKQYYDSQQLKQFSYLIKVVDTLDQYSHKFTPVEIRLHNNPFEILEDFLSSNPGIYASIDKIMSISNDLILGMNKNYLFQEEIKGKILCMIAETALSQDGFNFAYDICINQIFPLFKTEDAKTTEVLKNIVWKSCFQISKKHEIEKESLENIKKRMFLLSQIINICPEEHLVEVLDIWRQYEKEQLSIKTPKFLSKTNNNSTATYSSIIESIRIPKSLFSSASKAARTLGTTLSSTSFSFNKQKLSHIIEKSITKKHLTDLNEEYKNSKLDSLTDIVTQKFTSGLGWVFGMTDDQNHTS</sequence>
<dbReference type="Proteomes" id="UP000768646">
    <property type="component" value="Unassembled WGS sequence"/>
</dbReference>
<protein>
    <submittedName>
        <fullName evidence="1">Uncharacterized protein</fullName>
    </submittedName>
</protein>
<keyword evidence="2" id="KW-1185">Reference proteome</keyword>
<reference evidence="1 2" key="1">
    <citation type="journal article" date="2021" name="Commun. Biol.">
        <title>Genomic insights into the host specific adaptation of the Pneumocystis genus.</title>
        <authorList>
            <person name="Cisse O.H."/>
            <person name="Ma L."/>
            <person name="Dekker J.P."/>
            <person name="Khil P.P."/>
            <person name="Youn J.-H."/>
            <person name="Brenchley J.M."/>
            <person name="Blair R."/>
            <person name="Pahar B."/>
            <person name="Chabe M."/>
            <person name="Van Rompay K.K.A."/>
            <person name="Keesler R."/>
            <person name="Sukura A."/>
            <person name="Hirsch V."/>
            <person name="Kutty G."/>
            <person name="Liu Y."/>
            <person name="Peng L."/>
            <person name="Chen J."/>
            <person name="Song J."/>
            <person name="Weissenbacher-Lang C."/>
            <person name="Xu J."/>
            <person name="Upham N.S."/>
            <person name="Stajich J.E."/>
            <person name="Cuomo C.A."/>
            <person name="Cushion M.T."/>
            <person name="Kovacs J.A."/>
        </authorList>
    </citation>
    <scope>NUCLEOTIDE SEQUENCE [LARGE SCALE GENOMIC DNA]</scope>
    <source>
        <strain evidence="1 2">RABM</strain>
    </source>
</reference>
<evidence type="ECO:0000313" key="1">
    <source>
        <dbReference type="EMBL" id="KAG4306130.1"/>
    </source>
</evidence>
<accession>A0ACB7CG87</accession>
<gene>
    <name evidence="1" type="ORF">PORY_000118</name>
</gene>
<proteinExistence type="predicted"/>
<evidence type="ECO:0000313" key="2">
    <source>
        <dbReference type="Proteomes" id="UP000768646"/>
    </source>
</evidence>
<dbReference type="EMBL" id="JABTEG010000001">
    <property type="protein sequence ID" value="KAG4306130.1"/>
    <property type="molecule type" value="Genomic_DNA"/>
</dbReference>